<comment type="caution">
    <text evidence="1">The sequence shown here is derived from an EMBL/GenBank/DDBJ whole genome shotgun (WGS) entry which is preliminary data.</text>
</comment>
<dbReference type="EMBL" id="JAULJE010000025">
    <property type="protein sequence ID" value="KAK1327876.1"/>
    <property type="molecule type" value="Genomic_DNA"/>
</dbReference>
<reference evidence="1" key="1">
    <citation type="submission" date="2023-06" db="EMBL/GenBank/DDBJ databases">
        <title>Reference genome for the Northern bat (Eptesicus nilssonii), a most northern bat species.</title>
        <authorList>
            <person name="Laine V.N."/>
            <person name="Pulliainen A.T."/>
            <person name="Lilley T.M."/>
        </authorList>
    </citation>
    <scope>NUCLEOTIDE SEQUENCE</scope>
    <source>
        <strain evidence="1">BLF_Eptnil</strain>
        <tissue evidence="1">Kidney</tissue>
    </source>
</reference>
<proteinExistence type="predicted"/>
<sequence>MLRGRERSSSKKMYFIWPRASWALSVRLLPQSEPCRPQAHLAVPSVPGSISVWPSMQMVVVAFTFKVMFWEKWCFTGPEPPGSARLLPESEVRSSEATLLCPQSRARLR</sequence>
<evidence type="ECO:0000313" key="1">
    <source>
        <dbReference type="EMBL" id="KAK1327876.1"/>
    </source>
</evidence>
<keyword evidence="2" id="KW-1185">Reference proteome</keyword>
<organism evidence="1 2">
    <name type="scientific">Cnephaeus nilssonii</name>
    <name type="common">Northern bat</name>
    <name type="synonym">Eptesicus nilssonii</name>
    <dbReference type="NCBI Taxonomy" id="3371016"/>
    <lineage>
        <taxon>Eukaryota</taxon>
        <taxon>Metazoa</taxon>
        <taxon>Chordata</taxon>
        <taxon>Craniata</taxon>
        <taxon>Vertebrata</taxon>
        <taxon>Euteleostomi</taxon>
        <taxon>Mammalia</taxon>
        <taxon>Eutheria</taxon>
        <taxon>Laurasiatheria</taxon>
        <taxon>Chiroptera</taxon>
        <taxon>Yangochiroptera</taxon>
        <taxon>Vespertilionidae</taxon>
        <taxon>Cnephaeus</taxon>
    </lineage>
</organism>
<evidence type="ECO:0000313" key="2">
    <source>
        <dbReference type="Proteomes" id="UP001177744"/>
    </source>
</evidence>
<gene>
    <name evidence="1" type="ORF">QTO34_012785</name>
</gene>
<accession>A0AA40HC03</accession>
<dbReference type="AlphaFoldDB" id="A0AA40HC03"/>
<dbReference type="Proteomes" id="UP001177744">
    <property type="component" value="Unassembled WGS sequence"/>
</dbReference>
<name>A0AA40HC03_CNENI</name>
<protein>
    <submittedName>
        <fullName evidence="1">Uncharacterized protein</fullName>
    </submittedName>
</protein>